<organism evidence="1 2">
    <name type="scientific">Russula earlei</name>
    <dbReference type="NCBI Taxonomy" id="71964"/>
    <lineage>
        <taxon>Eukaryota</taxon>
        <taxon>Fungi</taxon>
        <taxon>Dikarya</taxon>
        <taxon>Basidiomycota</taxon>
        <taxon>Agaricomycotina</taxon>
        <taxon>Agaricomycetes</taxon>
        <taxon>Russulales</taxon>
        <taxon>Russulaceae</taxon>
        <taxon>Russula</taxon>
    </lineage>
</organism>
<sequence>MYINVNIQSHGCIMESAECRNGKKGNLKLPVHTGSHTVSVQYMTHKRCLLCKALQKSGLPPWVPFEDMDKWELVNWLINQVNKTRTDKFMKLGMVSPTMHLVTHAYSFFKKINTLLAGSLWHTETFSFTGDLLDENGELTQDHFELWYQNSLQCIEELISNPMFEKYISYVLEHIYEDSTGNMHVYDEMWTVDWWWEMQAGIMCPVILASDKMQLLGFSGGHQAYQLYLTLGNISKSVCHKSSNHAVSLIGYIPTSEITCFSDPQIPNAGSNGMKLICVNGVIHWIFPILAAYVGNHPEQCLVACCKENRCPICDGFLFPLWSQLHMEQFLEWGLCKVFSPFWTGMPHTDIFMCISPDILHQLFLGVFCHLLEWCAQLIALPVYSGLKHFKHGVSNVSKWTGWEYCNMSWSLLGIISGTLLDFITYAGYRRHMTKTLLCIEQALEVFHSHKLHKHFNILKLHSMQHYVAGIKRLGSADGFNMESSECLHIDYAKHAFKASNHCNYIMQMAWWIQHQEAMFINKLLQHCGH</sequence>
<gene>
    <name evidence="1" type="ORF">F5148DRAFT_1277219</name>
</gene>
<keyword evidence="2" id="KW-1185">Reference proteome</keyword>
<name>A0ACC0U0A6_9AGAM</name>
<proteinExistence type="predicted"/>
<evidence type="ECO:0000313" key="2">
    <source>
        <dbReference type="Proteomes" id="UP001207468"/>
    </source>
</evidence>
<protein>
    <submittedName>
        <fullName evidence="1">Uncharacterized protein</fullName>
    </submittedName>
</protein>
<evidence type="ECO:0000313" key="1">
    <source>
        <dbReference type="EMBL" id="KAI9455509.1"/>
    </source>
</evidence>
<accession>A0ACC0U0A6</accession>
<comment type="caution">
    <text evidence="1">The sequence shown here is derived from an EMBL/GenBank/DDBJ whole genome shotgun (WGS) entry which is preliminary data.</text>
</comment>
<reference evidence="1" key="1">
    <citation type="submission" date="2021-03" db="EMBL/GenBank/DDBJ databases">
        <title>Evolutionary priming and transition to the ectomycorrhizal habit in an iconic lineage of mushroom-forming fungi: is preadaptation a requirement?</title>
        <authorList>
            <consortium name="DOE Joint Genome Institute"/>
            <person name="Looney B.P."/>
            <person name="Miyauchi S."/>
            <person name="Morin E."/>
            <person name="Drula E."/>
            <person name="Courty P.E."/>
            <person name="Chicoki N."/>
            <person name="Fauchery L."/>
            <person name="Kohler A."/>
            <person name="Kuo A."/>
            <person name="LaButti K."/>
            <person name="Pangilinan J."/>
            <person name="Lipzen A."/>
            <person name="Riley R."/>
            <person name="Andreopoulos W."/>
            <person name="He G."/>
            <person name="Johnson J."/>
            <person name="Barry K.W."/>
            <person name="Grigoriev I.V."/>
            <person name="Nagy L."/>
            <person name="Hibbett D."/>
            <person name="Henrissat B."/>
            <person name="Matheny P.B."/>
            <person name="Labbe J."/>
            <person name="Martin A.F."/>
        </authorList>
    </citation>
    <scope>NUCLEOTIDE SEQUENCE</scope>
    <source>
        <strain evidence="1">BPL698</strain>
    </source>
</reference>
<dbReference type="EMBL" id="JAGFNK010000250">
    <property type="protein sequence ID" value="KAI9455509.1"/>
    <property type="molecule type" value="Genomic_DNA"/>
</dbReference>
<dbReference type="Proteomes" id="UP001207468">
    <property type="component" value="Unassembled WGS sequence"/>
</dbReference>